<dbReference type="InterPro" id="IPR020904">
    <property type="entry name" value="Sc_DH/Rdtase_CS"/>
</dbReference>
<keyword evidence="5" id="KW-1185">Reference proteome</keyword>
<dbReference type="PRINTS" id="PR00081">
    <property type="entry name" value="GDHRDH"/>
</dbReference>
<dbReference type="SMART" id="SM00822">
    <property type="entry name" value="PKS_KR"/>
    <property type="match status" value="1"/>
</dbReference>
<dbReference type="InterPro" id="IPR036291">
    <property type="entry name" value="NAD(P)-bd_dom_sf"/>
</dbReference>
<dbReference type="PROSITE" id="PS00061">
    <property type="entry name" value="ADH_SHORT"/>
    <property type="match status" value="1"/>
</dbReference>
<dbReference type="Proteomes" id="UP000587462">
    <property type="component" value="Unassembled WGS sequence"/>
</dbReference>
<dbReference type="PANTHER" id="PTHR43639:SF1">
    <property type="entry name" value="SHORT-CHAIN DEHYDROGENASE_REDUCTASE FAMILY PROTEIN"/>
    <property type="match status" value="1"/>
</dbReference>
<evidence type="ECO:0000313" key="4">
    <source>
        <dbReference type="EMBL" id="NVK79160.1"/>
    </source>
</evidence>
<name>A0A7Y7B535_STRMO</name>
<protein>
    <submittedName>
        <fullName evidence="4">SDR family oxidoreductase</fullName>
    </submittedName>
</protein>
<evidence type="ECO:0000256" key="1">
    <source>
        <dbReference type="ARBA" id="ARBA00006484"/>
    </source>
</evidence>
<dbReference type="FunFam" id="3.40.50.720:FF:000084">
    <property type="entry name" value="Short-chain dehydrogenase reductase"/>
    <property type="match status" value="1"/>
</dbReference>
<dbReference type="InterPro" id="IPR002347">
    <property type="entry name" value="SDR_fam"/>
</dbReference>
<evidence type="ECO:0000259" key="3">
    <source>
        <dbReference type="SMART" id="SM00822"/>
    </source>
</evidence>
<reference evidence="4 5" key="1">
    <citation type="submission" date="2020-04" db="EMBL/GenBank/DDBJ databases">
        <title>Draft Genome Sequence of Streptomyces morookaense DSM 40503, an 8-azaguanine-producing strain.</title>
        <authorList>
            <person name="Qi J."/>
            <person name="Gao J.-M."/>
        </authorList>
    </citation>
    <scope>NUCLEOTIDE SEQUENCE [LARGE SCALE GENOMIC DNA]</scope>
    <source>
        <strain evidence="4 5">DSM 40503</strain>
    </source>
</reference>
<accession>A0A7Y7B535</accession>
<dbReference type="AlphaFoldDB" id="A0A7Y7B535"/>
<dbReference type="EMBL" id="JABBXF010000033">
    <property type="protein sequence ID" value="NVK79160.1"/>
    <property type="molecule type" value="Genomic_DNA"/>
</dbReference>
<dbReference type="Pfam" id="PF13561">
    <property type="entry name" value="adh_short_C2"/>
    <property type="match status" value="1"/>
</dbReference>
<proteinExistence type="inferred from homology"/>
<comment type="caution">
    <text evidence="4">The sequence shown here is derived from an EMBL/GenBank/DDBJ whole genome shotgun (WGS) entry which is preliminary data.</text>
</comment>
<gene>
    <name evidence="4" type="ORF">HG542_15985</name>
</gene>
<evidence type="ECO:0000313" key="5">
    <source>
        <dbReference type="Proteomes" id="UP000587462"/>
    </source>
</evidence>
<dbReference type="RefSeq" id="WP_171081956.1">
    <property type="nucleotide sequence ID" value="NZ_BNBU01000004.1"/>
</dbReference>
<dbReference type="PANTHER" id="PTHR43639">
    <property type="entry name" value="OXIDOREDUCTASE, SHORT-CHAIN DEHYDROGENASE/REDUCTASE FAMILY (AFU_ORTHOLOGUE AFUA_5G02870)"/>
    <property type="match status" value="1"/>
</dbReference>
<dbReference type="InterPro" id="IPR057326">
    <property type="entry name" value="KR_dom"/>
</dbReference>
<dbReference type="GO" id="GO:0016491">
    <property type="term" value="F:oxidoreductase activity"/>
    <property type="evidence" value="ECO:0007669"/>
    <property type="project" value="UniProtKB-KW"/>
</dbReference>
<keyword evidence="2" id="KW-0560">Oxidoreductase</keyword>
<sequence length="245" mass="25064">MTLGLEGKRILVTGGSRGIGRATALALAEAGASLVVTYRDDTTAAAAVADRLRETGTPHRMVRADLTDTDAVAGLARTCREAFGGLDVLVNNAGVHGHAPLGTLDLAEWRRLVDTDLTSMFLVTQACLPLLADSASVINIGASAALRGRAGAAHYTAAKAGVIGLTRSLCKELGPRRGIRVNTVAPGVISAGEADLPPQVEQQVRGMTALGRLGTPADVAGAVLYLAGDLSRYVSGVTLNVDGGM</sequence>
<organism evidence="4 5">
    <name type="scientific">Streptomyces morookaense</name>
    <name type="common">Streptoverticillium morookaense</name>
    <dbReference type="NCBI Taxonomy" id="1970"/>
    <lineage>
        <taxon>Bacteria</taxon>
        <taxon>Bacillati</taxon>
        <taxon>Actinomycetota</taxon>
        <taxon>Actinomycetes</taxon>
        <taxon>Kitasatosporales</taxon>
        <taxon>Streptomycetaceae</taxon>
        <taxon>Streptomyces</taxon>
    </lineage>
</organism>
<feature type="domain" description="Ketoreductase" evidence="3">
    <location>
        <begin position="8"/>
        <end position="187"/>
    </location>
</feature>
<comment type="similarity">
    <text evidence="1">Belongs to the short-chain dehydrogenases/reductases (SDR) family.</text>
</comment>
<dbReference type="SUPFAM" id="SSF51735">
    <property type="entry name" value="NAD(P)-binding Rossmann-fold domains"/>
    <property type="match status" value="1"/>
</dbReference>
<evidence type="ECO:0000256" key="2">
    <source>
        <dbReference type="ARBA" id="ARBA00023002"/>
    </source>
</evidence>
<dbReference type="Gene3D" id="3.40.50.720">
    <property type="entry name" value="NAD(P)-binding Rossmann-like Domain"/>
    <property type="match status" value="1"/>
</dbReference>
<dbReference type="PRINTS" id="PR00080">
    <property type="entry name" value="SDRFAMILY"/>
</dbReference>